<protein>
    <submittedName>
        <fullName evidence="1">Serine-threonine protein kinase, plant-type</fullName>
    </submittedName>
</protein>
<sequence length="345" mass="38627">MIIPPAFVVLLILMLCFCSRSCFRRIKDRKKDKSSTGRVTNVTPVSLLEVKVTLPTIEIFGDKFVAEKYDPPALAQLPKVRLGEGTLGTLFKIVLDCGSIITMRMIREGLVDAGTLEVWIKFFGGIHGTWLLPMHFSFWYGGEAFILYDYLCLGSLEDLLHGSEGIQYSALSWGVRKHIALCAAKAVAFIHTQVTKNGEALVCGVIKSSNILIRLDCSACLSSYETPYLVSPATIIRRNPGRVAPELTHTRNSRKMFTQKSDVYSFGVLLLELITGQRPTMIDLGEYILEKRKREGLTGIYDKRLGEVKENMIEMVGIARVCVSRNPRDRPSMDIVVQMIQSLED</sequence>
<dbReference type="Proteomes" id="UP001164539">
    <property type="component" value="Chromosome 6"/>
</dbReference>
<reference evidence="1 2" key="1">
    <citation type="journal article" date="2023" name="Science">
        <title>Complex scaffold remodeling in plant triterpene biosynthesis.</title>
        <authorList>
            <person name="De La Pena R."/>
            <person name="Hodgson H."/>
            <person name="Liu J.C."/>
            <person name="Stephenson M.J."/>
            <person name="Martin A.C."/>
            <person name="Owen C."/>
            <person name="Harkess A."/>
            <person name="Leebens-Mack J."/>
            <person name="Jimenez L.E."/>
            <person name="Osbourn A."/>
            <person name="Sattely E.S."/>
        </authorList>
    </citation>
    <scope>NUCLEOTIDE SEQUENCE [LARGE SCALE GENOMIC DNA]</scope>
    <source>
        <strain evidence="2">cv. JPN11</strain>
        <tissue evidence="1">Leaf</tissue>
    </source>
</reference>
<evidence type="ECO:0000313" key="2">
    <source>
        <dbReference type="Proteomes" id="UP001164539"/>
    </source>
</evidence>
<comment type="caution">
    <text evidence="1">The sequence shown here is derived from an EMBL/GenBank/DDBJ whole genome shotgun (WGS) entry which is preliminary data.</text>
</comment>
<evidence type="ECO:0000313" key="1">
    <source>
        <dbReference type="EMBL" id="KAJ4716395.1"/>
    </source>
</evidence>
<keyword evidence="2" id="KW-1185">Reference proteome</keyword>
<organism evidence="1 2">
    <name type="scientific">Melia azedarach</name>
    <name type="common">Chinaberry tree</name>
    <dbReference type="NCBI Taxonomy" id="155640"/>
    <lineage>
        <taxon>Eukaryota</taxon>
        <taxon>Viridiplantae</taxon>
        <taxon>Streptophyta</taxon>
        <taxon>Embryophyta</taxon>
        <taxon>Tracheophyta</taxon>
        <taxon>Spermatophyta</taxon>
        <taxon>Magnoliopsida</taxon>
        <taxon>eudicotyledons</taxon>
        <taxon>Gunneridae</taxon>
        <taxon>Pentapetalae</taxon>
        <taxon>rosids</taxon>
        <taxon>malvids</taxon>
        <taxon>Sapindales</taxon>
        <taxon>Meliaceae</taxon>
        <taxon>Melia</taxon>
    </lineage>
</organism>
<keyword evidence="1" id="KW-0418">Kinase</keyword>
<proteinExistence type="predicted"/>
<dbReference type="EMBL" id="CM051399">
    <property type="protein sequence ID" value="KAJ4716395.1"/>
    <property type="molecule type" value="Genomic_DNA"/>
</dbReference>
<keyword evidence="1" id="KW-0808">Transferase</keyword>
<gene>
    <name evidence="1" type="ORF">OWV82_011419</name>
</gene>
<name>A0ACC1XY51_MELAZ</name>
<accession>A0ACC1XY51</accession>